<proteinExistence type="predicted"/>
<dbReference type="GO" id="GO:0016020">
    <property type="term" value="C:membrane"/>
    <property type="evidence" value="ECO:0007669"/>
    <property type="project" value="TreeGrafter"/>
</dbReference>
<dbReference type="Proteomes" id="UP000248790">
    <property type="component" value="Unassembled WGS sequence"/>
</dbReference>
<feature type="transmembrane region" description="Helical" evidence="1">
    <location>
        <begin position="190"/>
        <end position="210"/>
    </location>
</feature>
<feature type="transmembrane region" description="Helical" evidence="1">
    <location>
        <begin position="230"/>
        <end position="250"/>
    </location>
</feature>
<accession>A0A327WNF8</accession>
<feature type="domain" description="Fatty acid desaturase" evidence="2">
    <location>
        <begin position="91"/>
        <end position="364"/>
    </location>
</feature>
<keyword evidence="1" id="KW-0472">Membrane</keyword>
<dbReference type="EMBL" id="QLMC01000006">
    <property type="protein sequence ID" value="RAJ93034.1"/>
    <property type="molecule type" value="Genomic_DNA"/>
</dbReference>
<dbReference type="PIRSF" id="PIRSF015921">
    <property type="entry name" value="FA_sphinglp_des"/>
    <property type="match status" value="1"/>
</dbReference>
<feature type="transmembrane region" description="Helical" evidence="1">
    <location>
        <begin position="66"/>
        <end position="85"/>
    </location>
</feature>
<dbReference type="GO" id="GO:0008610">
    <property type="term" value="P:lipid biosynthetic process"/>
    <property type="evidence" value="ECO:0007669"/>
    <property type="project" value="UniProtKB-ARBA"/>
</dbReference>
<feature type="transmembrane region" description="Helical" evidence="1">
    <location>
        <begin position="92"/>
        <end position="112"/>
    </location>
</feature>
<keyword evidence="1" id="KW-1133">Transmembrane helix</keyword>
<reference evidence="3 4" key="1">
    <citation type="submission" date="2018-06" db="EMBL/GenBank/DDBJ databases">
        <title>Genomic Encyclopedia of Archaeal and Bacterial Type Strains, Phase II (KMG-II): from individual species to whole genera.</title>
        <authorList>
            <person name="Goeker M."/>
        </authorList>
    </citation>
    <scope>NUCLEOTIDE SEQUENCE [LARGE SCALE GENOMIC DNA]</scope>
    <source>
        <strain evidence="3 4">DSM 21851</strain>
    </source>
</reference>
<sequence length="387" mass="44702">MIRVHLRFLNLYLKQPNITRFLLYFLMQTKLRFANTARSQFFATVRQRVDAYFRENGLSPHANGVMWAKTAFFLGGYILLYVLILSNQFGTWTMLAMAIVLGMFAAFIGFNVSHDALHGAFSSHRWVNKLLGDTFYLLGANAYLWKITHNVVHHTYTNIHGHDDDLEIAPGLVRVDADEPLRPWQRFQHYYAFGLYSLASLSWVLSKDYVKFFTKRFGFYDNSSHPRREYIRLFATKAAYYFFFLVLPYLLLDLTWWQLAIGFLLMHLVEGLVLGLVFQLAHVVDGTSFPVPINETTIEEAWAVHQMHTTANFAPRSAVVSFFCGGLNRQIEHHLFPKVCHVHYPAISVLVKQTAQEHGLPYLENPTFGSALHSHYRLLKKLGRASE</sequence>
<evidence type="ECO:0000313" key="3">
    <source>
        <dbReference type="EMBL" id="RAJ93034.1"/>
    </source>
</evidence>
<keyword evidence="4" id="KW-1185">Reference proteome</keyword>
<keyword evidence="1" id="KW-0812">Transmembrane</keyword>
<name>A0A327WNF8_LARAB</name>
<feature type="transmembrane region" description="Helical" evidence="1">
    <location>
        <begin position="256"/>
        <end position="278"/>
    </location>
</feature>
<gene>
    <name evidence="3" type="ORF">LX87_04546</name>
</gene>
<organism evidence="3 4">
    <name type="scientific">Larkinella arboricola</name>
    <dbReference type="NCBI Taxonomy" id="643671"/>
    <lineage>
        <taxon>Bacteria</taxon>
        <taxon>Pseudomonadati</taxon>
        <taxon>Bacteroidota</taxon>
        <taxon>Cytophagia</taxon>
        <taxon>Cytophagales</taxon>
        <taxon>Spirosomataceae</taxon>
        <taxon>Larkinella</taxon>
    </lineage>
</organism>
<dbReference type="GO" id="GO:0016717">
    <property type="term" value="F:oxidoreductase activity, acting on paired donors, with oxidation of a pair of donors resulting in the reduction of molecular oxygen to two molecules of water"/>
    <property type="evidence" value="ECO:0007669"/>
    <property type="project" value="TreeGrafter"/>
</dbReference>
<dbReference type="PANTHER" id="PTHR19353">
    <property type="entry name" value="FATTY ACID DESATURASE 2"/>
    <property type="match status" value="1"/>
</dbReference>
<comment type="caution">
    <text evidence="3">The sequence shown here is derived from an EMBL/GenBank/DDBJ whole genome shotgun (WGS) entry which is preliminary data.</text>
</comment>
<dbReference type="AlphaFoldDB" id="A0A327WNF8"/>
<dbReference type="InterPro" id="IPR012171">
    <property type="entry name" value="Fatty_acid_desaturase"/>
</dbReference>
<dbReference type="Pfam" id="PF00487">
    <property type="entry name" value="FA_desaturase"/>
    <property type="match status" value="1"/>
</dbReference>
<dbReference type="CDD" id="cd03506">
    <property type="entry name" value="Delta6-FADS-like"/>
    <property type="match status" value="1"/>
</dbReference>
<protein>
    <submittedName>
        <fullName evidence="3">Linoleoyl-CoA desaturase</fullName>
    </submittedName>
</protein>
<evidence type="ECO:0000256" key="1">
    <source>
        <dbReference type="SAM" id="Phobius"/>
    </source>
</evidence>
<dbReference type="InterPro" id="IPR005804">
    <property type="entry name" value="FA_desaturase_dom"/>
</dbReference>
<evidence type="ECO:0000313" key="4">
    <source>
        <dbReference type="Proteomes" id="UP000248790"/>
    </source>
</evidence>
<evidence type="ECO:0000259" key="2">
    <source>
        <dbReference type="Pfam" id="PF00487"/>
    </source>
</evidence>
<dbReference type="PANTHER" id="PTHR19353:SF19">
    <property type="entry name" value="DELTA(5) FATTY ACID DESATURASE C-RELATED"/>
    <property type="match status" value="1"/>
</dbReference>